<keyword evidence="1" id="KW-0472">Membrane</keyword>
<dbReference type="InterPro" id="IPR013099">
    <property type="entry name" value="K_chnl_dom"/>
</dbReference>
<dbReference type="GO" id="GO:0034220">
    <property type="term" value="P:monoatomic ion transmembrane transport"/>
    <property type="evidence" value="ECO:0007669"/>
    <property type="project" value="UniProtKB-KW"/>
</dbReference>
<feature type="transmembrane region" description="Helical" evidence="1">
    <location>
        <begin position="43"/>
        <end position="63"/>
    </location>
</feature>
<keyword evidence="1" id="KW-1133">Transmembrane helix</keyword>
<organism evidence="3 4">
    <name type="scientific">Hymenobacter mellowenesis</name>
    <dbReference type="NCBI Taxonomy" id="3063995"/>
    <lineage>
        <taxon>Bacteria</taxon>
        <taxon>Pseudomonadati</taxon>
        <taxon>Bacteroidota</taxon>
        <taxon>Cytophagia</taxon>
        <taxon>Cytophagales</taxon>
        <taxon>Hymenobacteraceae</taxon>
        <taxon>Hymenobacter</taxon>
    </lineage>
</organism>
<dbReference type="Gene3D" id="1.10.287.70">
    <property type="match status" value="1"/>
</dbReference>
<dbReference type="EMBL" id="JAUQSX010000014">
    <property type="protein sequence ID" value="MDO7849079.1"/>
    <property type="molecule type" value="Genomic_DNA"/>
</dbReference>
<evidence type="ECO:0000256" key="1">
    <source>
        <dbReference type="SAM" id="Phobius"/>
    </source>
</evidence>
<keyword evidence="3" id="KW-0813">Transport</keyword>
<dbReference type="Pfam" id="PF07885">
    <property type="entry name" value="Ion_trans_2"/>
    <property type="match status" value="1"/>
</dbReference>
<evidence type="ECO:0000313" key="3">
    <source>
        <dbReference type="EMBL" id="MDO7849079.1"/>
    </source>
</evidence>
<feature type="transmembrane region" description="Helical" evidence="1">
    <location>
        <begin position="118"/>
        <end position="137"/>
    </location>
</feature>
<keyword evidence="1" id="KW-0812">Transmembrane</keyword>
<dbReference type="Proteomes" id="UP001167796">
    <property type="component" value="Unassembled WGS sequence"/>
</dbReference>
<protein>
    <submittedName>
        <fullName evidence="3">Potassium channel family protein</fullName>
    </submittedName>
</protein>
<reference evidence="3" key="1">
    <citation type="submission" date="2023-07" db="EMBL/GenBank/DDBJ databases">
        <authorList>
            <person name="Kim M.K."/>
        </authorList>
    </citation>
    <scope>NUCLEOTIDE SEQUENCE</scope>
    <source>
        <strain evidence="3">M29</strain>
    </source>
</reference>
<keyword evidence="4" id="KW-1185">Reference proteome</keyword>
<dbReference type="SUPFAM" id="SSF81324">
    <property type="entry name" value="Voltage-gated potassium channels"/>
    <property type="match status" value="1"/>
</dbReference>
<comment type="caution">
    <text evidence="3">The sequence shown here is derived from an EMBL/GenBank/DDBJ whole genome shotgun (WGS) entry which is preliminary data.</text>
</comment>
<feature type="transmembrane region" description="Helical" evidence="1">
    <location>
        <begin position="149"/>
        <end position="168"/>
    </location>
</feature>
<feature type="domain" description="Potassium channel" evidence="2">
    <location>
        <begin position="159"/>
        <end position="236"/>
    </location>
</feature>
<dbReference type="RefSeq" id="WP_305013748.1">
    <property type="nucleotide sequence ID" value="NZ_JAUQSX010000014.1"/>
</dbReference>
<keyword evidence="3" id="KW-0406">Ion transport</keyword>
<feature type="transmembrane region" description="Helical" evidence="1">
    <location>
        <begin position="215"/>
        <end position="235"/>
    </location>
</feature>
<evidence type="ECO:0000259" key="2">
    <source>
        <dbReference type="Pfam" id="PF07885"/>
    </source>
</evidence>
<gene>
    <name evidence="3" type="ORF">Q5H92_22135</name>
</gene>
<evidence type="ECO:0000313" key="4">
    <source>
        <dbReference type="Proteomes" id="UP001167796"/>
    </source>
</evidence>
<accession>A0ABT9AIB7</accession>
<proteinExistence type="predicted"/>
<keyword evidence="3" id="KW-0407">Ion channel</keyword>
<sequence>MNTPVKWLKEERAARPPEAPLAAAAPTWRTRLAEWQDAARDPALSVLLGVQVLFIFVVGPLVSTGTLPRWQLEFFQLLMPLVSFFVLPRRSKVRPLILLTAGPILALELAENGVFAGMLLRMFVTVAITVLVAQAVFRAETVTTHQLLGAVVVYLNLALLFMGIFAAIRHTVPGAFETFTHQPLKSGELLYFSITTLTSTGYGDLLPIHPLARSMANLEAVSGQLFLGTFLARVVTLHGKSRREKEAD</sequence>
<name>A0ABT9AIB7_9BACT</name>